<dbReference type="CDD" id="cd19607">
    <property type="entry name" value="GTA_TIM-barrel-like"/>
    <property type="match status" value="1"/>
</dbReference>
<dbReference type="Gene3D" id="3.20.20.80">
    <property type="entry name" value="Glycosidases"/>
    <property type="match status" value="1"/>
</dbReference>
<dbReference type="Proteomes" id="UP000706333">
    <property type="component" value="Unassembled WGS sequence"/>
</dbReference>
<proteinExistence type="predicted"/>
<reference evidence="3" key="2">
    <citation type="journal article" date="2020" name="Microorganisms">
        <title>Osmotic Adaptation and Compatible Solute Biosynthesis of Phototrophic Bacteria as Revealed from Genome Analyses.</title>
        <authorList>
            <person name="Imhoff J.F."/>
            <person name="Rahn T."/>
            <person name="Kunzel S."/>
            <person name="Keller A."/>
            <person name="Neulinger S.C."/>
        </authorList>
    </citation>
    <scope>NUCLEOTIDE SEQUENCE</scope>
    <source>
        <strain evidence="3">LMG 28126</strain>
    </source>
</reference>
<organism evidence="3 4">
    <name type="scientific">Rhodobaculum claviforme</name>
    <dbReference type="NCBI Taxonomy" id="1549854"/>
    <lineage>
        <taxon>Bacteria</taxon>
        <taxon>Pseudomonadati</taxon>
        <taxon>Pseudomonadota</taxon>
        <taxon>Alphaproteobacteria</taxon>
        <taxon>Rhodobacterales</taxon>
        <taxon>Paracoccaceae</taxon>
        <taxon>Rhodobaculum</taxon>
    </lineage>
</organism>
<evidence type="ECO:0000313" key="3">
    <source>
        <dbReference type="EMBL" id="MBK5926036.1"/>
    </source>
</evidence>
<evidence type="ECO:0000259" key="1">
    <source>
        <dbReference type="Pfam" id="PF13547"/>
    </source>
</evidence>
<dbReference type="Pfam" id="PF13547">
    <property type="entry name" value="GTA_TIM"/>
    <property type="match status" value="1"/>
</dbReference>
<accession>A0A934TIB4</accession>
<protein>
    <submittedName>
        <fullName evidence="3">Host specificity protein</fullName>
    </submittedName>
</protein>
<dbReference type="SUPFAM" id="SSF51445">
    <property type="entry name" value="(Trans)glycosidases"/>
    <property type="match status" value="1"/>
</dbReference>
<dbReference type="InterPro" id="IPR025195">
    <property type="entry name" value="GTA_TIM_dom"/>
</dbReference>
<evidence type="ECO:0000259" key="2">
    <source>
        <dbReference type="Pfam" id="PF13550"/>
    </source>
</evidence>
<dbReference type="InterPro" id="IPR017853">
    <property type="entry name" value="GH"/>
</dbReference>
<comment type="caution">
    <text evidence="3">The sequence shown here is derived from an EMBL/GenBank/DDBJ whole genome shotgun (WGS) entry which is preliminary data.</text>
</comment>
<dbReference type="Pfam" id="PF13550">
    <property type="entry name" value="Phage-tail_3"/>
    <property type="match status" value="1"/>
</dbReference>
<keyword evidence="4" id="KW-1185">Reference proteome</keyword>
<evidence type="ECO:0000313" key="4">
    <source>
        <dbReference type="Proteomes" id="UP000706333"/>
    </source>
</evidence>
<dbReference type="InterPro" id="IPR032876">
    <property type="entry name" value="J_dom"/>
</dbReference>
<feature type="domain" description="GTA TIM-barrel-like" evidence="1">
    <location>
        <begin position="455"/>
        <end position="748"/>
    </location>
</feature>
<dbReference type="AlphaFoldDB" id="A0A934TIB4"/>
<gene>
    <name evidence="3" type="ORF">CCR87_01475</name>
</gene>
<dbReference type="EMBL" id="NHSD01000085">
    <property type="protein sequence ID" value="MBK5926036.1"/>
    <property type="molecule type" value="Genomic_DNA"/>
</dbReference>
<feature type="non-terminal residue" evidence="3">
    <location>
        <position position="1032"/>
    </location>
</feature>
<dbReference type="RefSeq" id="WP_201155560.1">
    <property type="nucleotide sequence ID" value="NZ_NHSD01000085.1"/>
</dbReference>
<reference evidence="3" key="1">
    <citation type="submission" date="2017-05" db="EMBL/GenBank/DDBJ databases">
        <authorList>
            <person name="Imhoff J.F."/>
            <person name="Rahn T."/>
            <person name="Kuenzel S."/>
            <person name="Neulinger S.C."/>
        </authorList>
    </citation>
    <scope>NUCLEOTIDE SEQUENCE</scope>
    <source>
        <strain evidence="3">LMG 28126</strain>
    </source>
</reference>
<sequence length="1032" mass="109501">MATIILGAVGGAIGSGIGGTVLGLSGAALGQAVGATVGNVIDQRLMGAGSRAVETGRLDRLRLTGASEGTPVARVWGRTRVGGQVIWASRFSETVETRRVGGGKSGAKVTEFSYSVSLAIALCEGEIVGVGRVWADGAEVVTDRLAMRVYTGGAGQMPDPRIEAIEGVGRAPAYRGIAYVVIEDLDLAPFGNRVPQFSFEVLRSAEGAAVPDLMQGVRAVALIPGTGEASLSTRPAATGAPEGPLPDLPEVLMPALGAALGGARPVNVNTPTGRTDMEVALEQLTLELPRCRSVLLVVSWFGDDLRCGLCSVRPKVERHGSGPRWQVTGLDRGAAQVVSQVDGRVVYGGTPSDHTVVEGIAALRAAGQRVVFYPFLLMEQGPGNGLPDPWTGAADQPVLPWRGRITGAIAPGRPGTPDRTAAADAQVAAFFGAAQPGHFAVQDGRVVYSGPSDDWGFRRFILHYAWLAKAAGGVDAFCVGSEMRGLTQLRGASGFPAVAALRQLAAEVRAILGAQVRISYAADWSEYFGYQSPEGDRYFHLDPFWADPAVDFVGIDNYMPLSDWRDGAGHADAAAGSVLDLDYLRANVEGGEGFDWYYASAADRDAQLRTPITDGAHGEAWIWRNKDLRSWWQSPHHERIGGVRQATPTAWVPQSKPFWFTELGCPAVDRGTNQPNVFLDPKSSESHLPYFSGGGRCDAIQQQYHRAMIAHWGAPVNNPLSAVYGGRMVDMDRAHVWAWDARPFPAFPALTEVWSDGPNWDRGHWITGRTAAQPLASVVAEICHRAGVPQVDVSQLYGIVRGLRTTSTEPARAVLQTLMLAHGFDAIERDGVLAFRTRGGHAAAVLGAADLGARDGGAVEVTRAAEADVAGRVRIVHTEAEADFEVRAVEAVLADDPGAVAAQTDLPMVLLGPEAEAIAERWLSEARIARDTLRLSLPPSSGLRAGDVVALDLPEGRRTWRIDRIETAAGHEVTAVRVEAGSHRAPARFGGGTQTGAGPRQKPFAYPPPVLPLFLDLPLLTGAEDPQAPHLA</sequence>
<feature type="domain" description="Tip attachment protein J" evidence="2">
    <location>
        <begin position="807"/>
        <end position="966"/>
    </location>
</feature>
<name>A0A934TIB4_9RHOB</name>